<accession>A0A067PEQ7</accession>
<dbReference type="HOGENOM" id="CLU_2558596_0_0_1"/>
<dbReference type="InParanoid" id="A0A067PEQ7"/>
<dbReference type="AlphaFoldDB" id="A0A067PEQ7"/>
<protein>
    <submittedName>
        <fullName evidence="1">Uncharacterized protein</fullName>
    </submittedName>
</protein>
<keyword evidence="2" id="KW-1185">Reference proteome</keyword>
<reference evidence="2" key="1">
    <citation type="journal article" date="2014" name="Proc. Natl. Acad. Sci. U.S.A.">
        <title>Extensive sampling of basidiomycete genomes demonstrates inadequacy of the white-rot/brown-rot paradigm for wood decay fungi.</title>
        <authorList>
            <person name="Riley R."/>
            <person name="Salamov A.A."/>
            <person name="Brown D.W."/>
            <person name="Nagy L.G."/>
            <person name="Floudas D."/>
            <person name="Held B.W."/>
            <person name="Levasseur A."/>
            <person name="Lombard V."/>
            <person name="Morin E."/>
            <person name="Otillar R."/>
            <person name="Lindquist E.A."/>
            <person name="Sun H."/>
            <person name="LaButti K.M."/>
            <person name="Schmutz J."/>
            <person name="Jabbour D."/>
            <person name="Luo H."/>
            <person name="Baker S.E."/>
            <person name="Pisabarro A.G."/>
            <person name="Walton J.D."/>
            <person name="Blanchette R.A."/>
            <person name="Henrissat B."/>
            <person name="Martin F."/>
            <person name="Cullen D."/>
            <person name="Hibbett D.S."/>
            <person name="Grigoriev I.V."/>
        </authorList>
    </citation>
    <scope>NUCLEOTIDE SEQUENCE [LARGE SCALE GENOMIC DNA]</scope>
    <source>
        <strain evidence="2">MUCL 33604</strain>
    </source>
</reference>
<evidence type="ECO:0000313" key="1">
    <source>
        <dbReference type="EMBL" id="KDQ48936.1"/>
    </source>
</evidence>
<evidence type="ECO:0000313" key="2">
    <source>
        <dbReference type="Proteomes" id="UP000027265"/>
    </source>
</evidence>
<proteinExistence type="predicted"/>
<sequence length="82" mass="9425">MTKCLEGRGPTIIGLVKLLFTELSTKENAIYKFEWILDEHRQQGEDQAFEKWVEKKAAAKKMATRRTARKKATVAVEPEDSE</sequence>
<dbReference type="EMBL" id="KL197917">
    <property type="protein sequence ID" value="KDQ48936.1"/>
    <property type="molecule type" value="Genomic_DNA"/>
</dbReference>
<name>A0A067PEQ7_9AGAM</name>
<dbReference type="Proteomes" id="UP000027265">
    <property type="component" value="Unassembled WGS sequence"/>
</dbReference>
<gene>
    <name evidence="1" type="ORF">JAAARDRAFT_402287</name>
</gene>
<organism evidence="1 2">
    <name type="scientific">Jaapia argillacea MUCL 33604</name>
    <dbReference type="NCBI Taxonomy" id="933084"/>
    <lineage>
        <taxon>Eukaryota</taxon>
        <taxon>Fungi</taxon>
        <taxon>Dikarya</taxon>
        <taxon>Basidiomycota</taxon>
        <taxon>Agaricomycotina</taxon>
        <taxon>Agaricomycetes</taxon>
        <taxon>Agaricomycetidae</taxon>
        <taxon>Jaapiales</taxon>
        <taxon>Jaapiaceae</taxon>
        <taxon>Jaapia</taxon>
    </lineage>
</organism>